<dbReference type="Pfam" id="PF01594">
    <property type="entry name" value="AI-2E_transport"/>
    <property type="match status" value="1"/>
</dbReference>
<comment type="caution">
    <text evidence="7">The sequence shown here is derived from an EMBL/GenBank/DDBJ whole genome shotgun (WGS) entry which is preliminary data.</text>
</comment>
<dbReference type="EMBL" id="JMIR01000052">
    <property type="protein sequence ID" value="KEO80964.1"/>
    <property type="molecule type" value="Genomic_DNA"/>
</dbReference>
<name>A0A074LIJ4_9BACL</name>
<sequence length="356" mass="39328">MLAFVSKHILSILNLALWLAFGWIIWISGKWVLPFISPLLFGILIAILIEPVVKLLVRLKLPRTVATLTTLIVFFGGSFTLVTLLIAKLVVELVSFTKRVPDLSAGLVDRAQNLVHTAVDFYGTLSPEMSANVQSNLSKISAAITNFGQGMLKSMLNTVQNVPSTVTVFVLSLLIAFFISKDFRLWQVRFLRLLHPEIRKRGDVVLDDLGKATFGYLRAQLILIFITYVQALAGLLILRVEYAFTLSLLAAFLDILPLLGTGSLFVPWALYLLATGNTRLGIGLLIVYGLIVAVRQVLEPKVLAESIGLDPLVTLVVMYASYQAIGFVGVILAPFLIIMFNSLLKVRAFDFLIDHD</sequence>
<feature type="transmembrane region" description="Helical" evidence="6">
    <location>
        <begin position="246"/>
        <end position="273"/>
    </location>
</feature>
<dbReference type="PANTHER" id="PTHR21716:SF68">
    <property type="entry name" value="TRANSPORT PROTEIN YTVI-RELATED"/>
    <property type="match status" value="1"/>
</dbReference>
<dbReference type="AlphaFoldDB" id="A0A074LIJ4"/>
<evidence type="ECO:0008006" key="9">
    <source>
        <dbReference type="Google" id="ProtNLM"/>
    </source>
</evidence>
<evidence type="ECO:0000256" key="6">
    <source>
        <dbReference type="SAM" id="Phobius"/>
    </source>
</evidence>
<keyword evidence="3 6" id="KW-0812">Transmembrane</keyword>
<comment type="similarity">
    <text evidence="2">Belongs to the autoinducer-2 exporter (AI-2E) (TC 2.A.86) family.</text>
</comment>
<dbReference type="OrthoDB" id="9774361at2"/>
<evidence type="ECO:0000256" key="1">
    <source>
        <dbReference type="ARBA" id="ARBA00004141"/>
    </source>
</evidence>
<dbReference type="GO" id="GO:0055085">
    <property type="term" value="P:transmembrane transport"/>
    <property type="evidence" value="ECO:0007669"/>
    <property type="project" value="TreeGrafter"/>
</dbReference>
<feature type="transmembrane region" description="Helical" evidence="6">
    <location>
        <begin position="65"/>
        <end position="87"/>
    </location>
</feature>
<evidence type="ECO:0000256" key="4">
    <source>
        <dbReference type="ARBA" id="ARBA00022989"/>
    </source>
</evidence>
<feature type="transmembrane region" description="Helical" evidence="6">
    <location>
        <begin position="221"/>
        <end position="240"/>
    </location>
</feature>
<feature type="transmembrane region" description="Helical" evidence="6">
    <location>
        <begin position="161"/>
        <end position="179"/>
    </location>
</feature>
<dbReference type="InterPro" id="IPR002549">
    <property type="entry name" value="AI-2E-like"/>
</dbReference>
<dbReference type="STRING" id="1157490.EL26_23330"/>
<organism evidence="7 8">
    <name type="scientific">Tumebacillus flagellatus</name>
    <dbReference type="NCBI Taxonomy" id="1157490"/>
    <lineage>
        <taxon>Bacteria</taxon>
        <taxon>Bacillati</taxon>
        <taxon>Bacillota</taxon>
        <taxon>Bacilli</taxon>
        <taxon>Bacillales</taxon>
        <taxon>Alicyclobacillaceae</taxon>
        <taxon>Tumebacillus</taxon>
    </lineage>
</organism>
<evidence type="ECO:0000313" key="8">
    <source>
        <dbReference type="Proteomes" id="UP000027931"/>
    </source>
</evidence>
<evidence type="ECO:0000256" key="2">
    <source>
        <dbReference type="ARBA" id="ARBA00009773"/>
    </source>
</evidence>
<reference evidence="7 8" key="1">
    <citation type="journal article" date="2013" name="Int. J. Syst. Evol. Microbiol.">
        <title>Tumebacillus flagellatus sp. nov., an alpha-amylase/pullulanase-producing bacterium isolated from cassava wastewater.</title>
        <authorList>
            <person name="Wang Q."/>
            <person name="Xie N."/>
            <person name="Qin Y."/>
            <person name="Shen N."/>
            <person name="Zhu J."/>
            <person name="Mi H."/>
            <person name="Huang R."/>
        </authorList>
    </citation>
    <scope>NUCLEOTIDE SEQUENCE [LARGE SCALE GENOMIC DNA]</scope>
    <source>
        <strain evidence="7 8">GST4</strain>
    </source>
</reference>
<dbReference type="InterPro" id="IPR014227">
    <property type="entry name" value="YtvI-like"/>
</dbReference>
<gene>
    <name evidence="7" type="ORF">EL26_23330</name>
</gene>
<feature type="transmembrane region" description="Helical" evidence="6">
    <location>
        <begin position="35"/>
        <end position="53"/>
    </location>
</feature>
<evidence type="ECO:0000256" key="5">
    <source>
        <dbReference type="ARBA" id="ARBA00023136"/>
    </source>
</evidence>
<comment type="subcellular location">
    <subcellularLocation>
        <location evidence="1">Membrane</location>
        <topology evidence="1">Multi-pass membrane protein</topology>
    </subcellularLocation>
</comment>
<dbReference type="PANTHER" id="PTHR21716">
    <property type="entry name" value="TRANSMEMBRANE PROTEIN"/>
    <property type="match status" value="1"/>
</dbReference>
<proteinExistence type="inferred from homology"/>
<dbReference type="eggNOG" id="COG0628">
    <property type="taxonomic scope" value="Bacteria"/>
</dbReference>
<feature type="transmembrane region" description="Helical" evidence="6">
    <location>
        <begin position="280"/>
        <end position="298"/>
    </location>
</feature>
<keyword evidence="8" id="KW-1185">Reference proteome</keyword>
<feature type="transmembrane region" description="Helical" evidence="6">
    <location>
        <begin position="12"/>
        <end position="29"/>
    </location>
</feature>
<evidence type="ECO:0000313" key="7">
    <source>
        <dbReference type="EMBL" id="KEO80964.1"/>
    </source>
</evidence>
<evidence type="ECO:0000256" key="3">
    <source>
        <dbReference type="ARBA" id="ARBA00022692"/>
    </source>
</evidence>
<dbReference type="NCBIfam" id="TIGR02872">
    <property type="entry name" value="spore_ytvI"/>
    <property type="match status" value="1"/>
</dbReference>
<feature type="transmembrane region" description="Helical" evidence="6">
    <location>
        <begin position="318"/>
        <end position="340"/>
    </location>
</feature>
<dbReference type="RefSeq" id="WP_038094481.1">
    <property type="nucleotide sequence ID" value="NZ_JMIR01000052.1"/>
</dbReference>
<keyword evidence="5 6" id="KW-0472">Membrane</keyword>
<keyword evidence="4 6" id="KW-1133">Transmembrane helix</keyword>
<dbReference type="GO" id="GO:0016020">
    <property type="term" value="C:membrane"/>
    <property type="evidence" value="ECO:0007669"/>
    <property type="project" value="UniProtKB-SubCell"/>
</dbReference>
<dbReference type="Proteomes" id="UP000027931">
    <property type="component" value="Unassembled WGS sequence"/>
</dbReference>
<protein>
    <recommendedName>
        <fullName evidence="9">Sporulation protein</fullName>
    </recommendedName>
</protein>
<accession>A0A074LIJ4</accession>